<keyword evidence="1" id="KW-0732">Signal</keyword>
<feature type="signal peptide" evidence="1">
    <location>
        <begin position="1"/>
        <end position="22"/>
    </location>
</feature>
<dbReference type="eggNOG" id="ENOG502S62I">
    <property type="taxonomic scope" value="Eukaryota"/>
</dbReference>
<dbReference type="GeneID" id="6015985"/>
<organism evidence="2 3">
    <name type="scientific">Coprinopsis cinerea (strain Okayama-7 / 130 / ATCC MYA-4618 / FGSC 9003)</name>
    <name type="common">Inky cap fungus</name>
    <name type="synonym">Hormographiella aspergillata</name>
    <dbReference type="NCBI Taxonomy" id="240176"/>
    <lineage>
        <taxon>Eukaryota</taxon>
        <taxon>Fungi</taxon>
        <taxon>Dikarya</taxon>
        <taxon>Basidiomycota</taxon>
        <taxon>Agaricomycotina</taxon>
        <taxon>Agaricomycetes</taxon>
        <taxon>Agaricomycetidae</taxon>
        <taxon>Agaricales</taxon>
        <taxon>Agaricineae</taxon>
        <taxon>Psathyrellaceae</taxon>
        <taxon>Coprinopsis</taxon>
    </lineage>
</organism>
<comment type="caution">
    <text evidence="2">The sequence shown here is derived from an EMBL/GenBank/DDBJ whole genome shotgun (WGS) entry which is preliminary data.</text>
</comment>
<accession>A8P7J1</accession>
<reference evidence="2 3" key="1">
    <citation type="journal article" date="2010" name="Proc. Natl. Acad. Sci. U.S.A.">
        <title>Insights into evolution of multicellular fungi from the assembled chromosomes of the mushroom Coprinopsis cinerea (Coprinus cinereus).</title>
        <authorList>
            <person name="Stajich J.E."/>
            <person name="Wilke S.K."/>
            <person name="Ahren D."/>
            <person name="Au C.H."/>
            <person name="Birren B.W."/>
            <person name="Borodovsky M."/>
            <person name="Burns C."/>
            <person name="Canback B."/>
            <person name="Casselton L.A."/>
            <person name="Cheng C.K."/>
            <person name="Deng J."/>
            <person name="Dietrich F.S."/>
            <person name="Fargo D.C."/>
            <person name="Farman M.L."/>
            <person name="Gathman A.C."/>
            <person name="Goldberg J."/>
            <person name="Guigo R."/>
            <person name="Hoegger P.J."/>
            <person name="Hooker J.B."/>
            <person name="Huggins A."/>
            <person name="James T.Y."/>
            <person name="Kamada T."/>
            <person name="Kilaru S."/>
            <person name="Kodira C."/>
            <person name="Kues U."/>
            <person name="Kupfer D."/>
            <person name="Kwan H.S."/>
            <person name="Lomsadze A."/>
            <person name="Li W."/>
            <person name="Lilly W.W."/>
            <person name="Ma L.J."/>
            <person name="Mackey A.J."/>
            <person name="Manning G."/>
            <person name="Martin F."/>
            <person name="Muraguchi H."/>
            <person name="Natvig D.O."/>
            <person name="Palmerini H."/>
            <person name="Ramesh M.A."/>
            <person name="Rehmeyer C.J."/>
            <person name="Roe B.A."/>
            <person name="Shenoy N."/>
            <person name="Stanke M."/>
            <person name="Ter-Hovhannisyan V."/>
            <person name="Tunlid A."/>
            <person name="Velagapudi R."/>
            <person name="Vision T.J."/>
            <person name="Zeng Q."/>
            <person name="Zolan M.E."/>
            <person name="Pukkila P.J."/>
        </authorList>
    </citation>
    <scope>NUCLEOTIDE SEQUENCE [LARGE SCALE GENOMIC DNA]</scope>
    <source>
        <strain evidence="3">Okayama-7 / 130 / ATCC MYA-4618 / FGSC 9003</strain>
    </source>
</reference>
<dbReference type="OMA" id="HHCESST"/>
<evidence type="ECO:0000256" key="1">
    <source>
        <dbReference type="SAM" id="SignalP"/>
    </source>
</evidence>
<evidence type="ECO:0000313" key="3">
    <source>
        <dbReference type="Proteomes" id="UP000001861"/>
    </source>
</evidence>
<dbReference type="EMBL" id="AACS02000005">
    <property type="protein sequence ID" value="EAU82488.1"/>
    <property type="molecule type" value="Genomic_DNA"/>
</dbReference>
<protein>
    <recommendedName>
        <fullName evidence="4">SnoaL-like domain-containing protein</fullName>
    </recommendedName>
</protein>
<feature type="chain" id="PRO_5002726791" description="SnoaL-like domain-containing protein" evidence="1">
    <location>
        <begin position="23"/>
        <end position="172"/>
    </location>
</feature>
<dbReference type="KEGG" id="cci:CC1G_08239"/>
<proteinExistence type="predicted"/>
<evidence type="ECO:0008006" key="4">
    <source>
        <dbReference type="Google" id="ProtNLM"/>
    </source>
</evidence>
<dbReference type="Gene3D" id="3.10.450.50">
    <property type="match status" value="1"/>
</dbReference>
<dbReference type="OrthoDB" id="2820488at2759"/>
<dbReference type="SUPFAM" id="SSF54427">
    <property type="entry name" value="NTF2-like"/>
    <property type="match status" value="1"/>
</dbReference>
<dbReference type="RefSeq" id="XP_001839372.1">
    <property type="nucleotide sequence ID" value="XM_001839320.1"/>
</dbReference>
<name>A8P7J1_COPC7</name>
<gene>
    <name evidence="2" type="ORF">CC1G_08239</name>
</gene>
<dbReference type="InterPro" id="IPR032710">
    <property type="entry name" value="NTF2-like_dom_sf"/>
</dbReference>
<dbReference type="Proteomes" id="UP000001861">
    <property type="component" value="Unassembled WGS sequence"/>
</dbReference>
<dbReference type="AlphaFoldDB" id="A8P7J1"/>
<dbReference type="InParanoid" id="A8P7J1"/>
<dbReference type="VEuPathDB" id="FungiDB:CC1G_08239"/>
<sequence length="172" mass="19037">MHLYTGNWIAFVLAGLVAVASAIPGNRPPSHEGPWPPKVCDYTAKGPHLEAKQQAALADFARLYVVANDINTAFNRWIPGKYIQHNPNTGQGRQPAIDYLNGVYADGTVTNTHLTFFGGQGYGAIHFKSTRPKANVTYAILDYFRFEGTCIVEHWDVVQEITGKEPNPIAYF</sequence>
<evidence type="ECO:0000313" key="2">
    <source>
        <dbReference type="EMBL" id="EAU82488.1"/>
    </source>
</evidence>
<keyword evidence="3" id="KW-1185">Reference proteome</keyword>